<dbReference type="Proteomes" id="UP000463700">
    <property type="component" value="Unassembled WGS sequence"/>
</dbReference>
<accession>A0A6N6VZC5</accession>
<dbReference type="SUPFAM" id="SSF50182">
    <property type="entry name" value="Sm-like ribonucleoproteins"/>
    <property type="match status" value="1"/>
</dbReference>
<name>A0A6N6VZC5_9BURK</name>
<dbReference type="GO" id="GO:0045974">
    <property type="term" value="P:regulation of translation, ncRNA-mediated"/>
    <property type="evidence" value="ECO:0007669"/>
    <property type="project" value="TreeGrafter"/>
</dbReference>
<dbReference type="PANTHER" id="PTHR34772">
    <property type="entry name" value="RNA-BINDING PROTEIN HFQ"/>
    <property type="match status" value="1"/>
</dbReference>
<dbReference type="NCBIfam" id="TIGR02383">
    <property type="entry name" value="Hfq"/>
    <property type="match status" value="1"/>
</dbReference>
<evidence type="ECO:0000256" key="1">
    <source>
        <dbReference type="ARBA" id="ARBA00022884"/>
    </source>
</evidence>
<comment type="caution">
    <text evidence="4">The sequence shown here is derived from an EMBL/GenBank/DDBJ whole genome shotgun (WGS) entry which is preliminary data.</text>
</comment>
<dbReference type="OrthoDB" id="9799751at2"/>
<dbReference type="GO" id="GO:0005829">
    <property type="term" value="C:cytosol"/>
    <property type="evidence" value="ECO:0007669"/>
    <property type="project" value="TreeGrafter"/>
</dbReference>
<dbReference type="CDD" id="cd01716">
    <property type="entry name" value="Hfq"/>
    <property type="match status" value="1"/>
</dbReference>
<dbReference type="RefSeq" id="WP_154567496.1">
    <property type="nucleotide sequence ID" value="NZ_JAQQFJ010000047.1"/>
</dbReference>
<keyword evidence="1" id="KW-0694">RNA-binding</keyword>
<dbReference type="AlphaFoldDB" id="A0A6N6VZC5"/>
<evidence type="ECO:0000256" key="2">
    <source>
        <dbReference type="ARBA" id="ARBA00023016"/>
    </source>
</evidence>
<keyword evidence="2" id="KW-0346">Stress response</keyword>
<gene>
    <name evidence="4" type="primary">hfq</name>
    <name evidence="4" type="ORF">FSO04_43365</name>
</gene>
<dbReference type="InterPro" id="IPR005001">
    <property type="entry name" value="Hfq"/>
</dbReference>
<proteinExistence type="predicted"/>
<dbReference type="Pfam" id="PF17209">
    <property type="entry name" value="Hfq"/>
    <property type="match status" value="1"/>
</dbReference>
<evidence type="ECO:0000313" key="4">
    <source>
        <dbReference type="EMBL" id="KAE8753755.1"/>
    </source>
</evidence>
<dbReference type="GO" id="GO:0006355">
    <property type="term" value="P:regulation of DNA-templated transcription"/>
    <property type="evidence" value="ECO:0007669"/>
    <property type="project" value="InterPro"/>
</dbReference>
<evidence type="ECO:0000256" key="3">
    <source>
        <dbReference type="SAM" id="MobiDB-lite"/>
    </source>
</evidence>
<sequence length="88" mass="9499">MSNQADLQYEFLQSLATGKTLANVYLINGIRLSGYLVAFDTYAVMLESASGRQLVFKHAISTVMPGTGDRVTRSVPEAASNRVTASRA</sequence>
<reference evidence="4 5" key="1">
    <citation type="journal article" date="2020" name="Int. J. Syst. Evol. Microbiol.">
        <title>Paraburkholderia madseniana sp. nov., a phenolic acid-degrading bacterium isolated from acidic forest soil.</title>
        <authorList>
            <person name="Wilhelm R.C."/>
            <person name="Murphy S.J.L."/>
            <person name="Feriancek N.M."/>
            <person name="Karasz D.C."/>
            <person name="DeRito C.M."/>
            <person name="Newman J.D."/>
            <person name="Buckley D.H."/>
        </authorList>
    </citation>
    <scope>NUCLEOTIDE SEQUENCE [LARGE SCALE GENOMIC DNA]</scope>
    <source>
        <strain evidence="4 5">RP11</strain>
    </source>
</reference>
<evidence type="ECO:0000313" key="5">
    <source>
        <dbReference type="Proteomes" id="UP000463700"/>
    </source>
</evidence>
<dbReference type="InterPro" id="IPR010920">
    <property type="entry name" value="LSM_dom_sf"/>
</dbReference>
<organism evidence="4 5">
    <name type="scientific">Paraburkholderia madseniana</name>
    <dbReference type="NCBI Taxonomy" id="2599607"/>
    <lineage>
        <taxon>Bacteria</taxon>
        <taxon>Pseudomonadati</taxon>
        <taxon>Pseudomonadota</taxon>
        <taxon>Betaproteobacteria</taxon>
        <taxon>Burkholderiales</taxon>
        <taxon>Burkholderiaceae</taxon>
        <taxon>Paraburkholderia</taxon>
    </lineage>
</organism>
<dbReference type="GO" id="GO:0003723">
    <property type="term" value="F:RNA binding"/>
    <property type="evidence" value="ECO:0007669"/>
    <property type="project" value="UniProtKB-KW"/>
</dbReference>
<dbReference type="PANTHER" id="PTHR34772:SF1">
    <property type="entry name" value="RNA-BINDING PROTEIN HFQ"/>
    <property type="match status" value="1"/>
</dbReference>
<protein>
    <submittedName>
        <fullName evidence="4">RNA chaperone Hfq</fullName>
    </submittedName>
</protein>
<feature type="region of interest" description="Disordered" evidence="3">
    <location>
        <begin position="67"/>
        <end position="88"/>
    </location>
</feature>
<dbReference type="Gene3D" id="2.30.30.100">
    <property type="match status" value="1"/>
</dbReference>
<dbReference type="EMBL" id="VOSW01000172">
    <property type="protein sequence ID" value="KAE8753755.1"/>
    <property type="molecule type" value="Genomic_DNA"/>
</dbReference>
<dbReference type="GO" id="GO:0043487">
    <property type="term" value="P:regulation of RNA stability"/>
    <property type="evidence" value="ECO:0007669"/>
    <property type="project" value="TreeGrafter"/>
</dbReference>